<keyword evidence="6 7" id="KW-0472">Membrane</keyword>
<dbReference type="PANTHER" id="PTHR42865:SF7">
    <property type="entry name" value="PROTON_GLUTAMATE-ASPARTATE SYMPORTER"/>
    <property type="match status" value="1"/>
</dbReference>
<sequence>MLKKYNKMNDITKILIAMLLGSLLGILLGEKATCIGFIGTIWLNLMKMFLVPIVICMMVKGITSMDNPKTLGRIGIRIVVFYMFTTVAASVLGLVITGVFHPGVGFQFTEGSAEAVEIAELPAVGKFFTDMFSSNIFATFNNANMMQVLIIAVIMGVAIVMLPEEKRTPVRNWFVSMADLVMSIISIALKLAPIGVFCLMANALGKYGINLLLTMSKLLGTFYLCCILHLIVVYCLILWLFTGITPLNFLKRSFPTIAAAASTCSSAAVIPVSMNVAKENFEVEDSVAGLGITLGGTINKDGVAVLCSVVILFSAQAMGIALTPGQIFNTIFVTALVTSTGSGVPGGGLMNLMIVAAAVGIPLEIVIMVGGFYRFFDMGTTTMNCLGDMSATVIIDRLEKKRTQRLGKTANS</sequence>
<accession>A0A412ZBF0</accession>
<proteinExistence type="predicted"/>
<organism evidence="8 9">
    <name type="scientific">Enterocloster bolteae</name>
    <dbReference type="NCBI Taxonomy" id="208479"/>
    <lineage>
        <taxon>Bacteria</taxon>
        <taxon>Bacillati</taxon>
        <taxon>Bacillota</taxon>
        <taxon>Clostridia</taxon>
        <taxon>Lachnospirales</taxon>
        <taxon>Lachnospiraceae</taxon>
        <taxon>Enterocloster</taxon>
    </lineage>
</organism>
<dbReference type="EMBL" id="QRZM01000002">
    <property type="protein sequence ID" value="RGV77449.1"/>
    <property type="molecule type" value="Genomic_DNA"/>
</dbReference>
<dbReference type="Proteomes" id="UP000284543">
    <property type="component" value="Unassembled WGS sequence"/>
</dbReference>
<feature type="transmembrane region" description="Helical" evidence="7">
    <location>
        <begin position="174"/>
        <end position="201"/>
    </location>
</feature>
<feature type="transmembrane region" description="Helical" evidence="7">
    <location>
        <begin position="41"/>
        <end position="62"/>
    </location>
</feature>
<feature type="transmembrane region" description="Helical" evidence="7">
    <location>
        <begin position="303"/>
        <end position="322"/>
    </location>
</feature>
<evidence type="ECO:0000256" key="5">
    <source>
        <dbReference type="ARBA" id="ARBA00022989"/>
    </source>
</evidence>
<feature type="transmembrane region" description="Helical" evidence="7">
    <location>
        <begin position="352"/>
        <end position="373"/>
    </location>
</feature>
<dbReference type="SUPFAM" id="SSF118215">
    <property type="entry name" value="Proton glutamate symport protein"/>
    <property type="match status" value="1"/>
</dbReference>
<evidence type="ECO:0000256" key="2">
    <source>
        <dbReference type="ARBA" id="ARBA00022448"/>
    </source>
</evidence>
<dbReference type="RefSeq" id="WP_118018015.1">
    <property type="nucleotide sequence ID" value="NZ_CAUHGS010000002.1"/>
</dbReference>
<comment type="caution">
    <text evidence="8">The sequence shown here is derived from an EMBL/GenBank/DDBJ whole genome shotgun (WGS) entry which is preliminary data.</text>
</comment>
<evidence type="ECO:0000313" key="9">
    <source>
        <dbReference type="Proteomes" id="UP000284543"/>
    </source>
</evidence>
<evidence type="ECO:0000256" key="7">
    <source>
        <dbReference type="SAM" id="Phobius"/>
    </source>
</evidence>
<dbReference type="AlphaFoldDB" id="A0A412ZBF0"/>
<dbReference type="PRINTS" id="PR00173">
    <property type="entry name" value="EDTRNSPORT"/>
</dbReference>
<dbReference type="GO" id="GO:0015293">
    <property type="term" value="F:symporter activity"/>
    <property type="evidence" value="ECO:0007669"/>
    <property type="project" value="UniProtKB-KW"/>
</dbReference>
<dbReference type="PANTHER" id="PTHR42865">
    <property type="entry name" value="PROTON/GLUTAMATE-ASPARTATE SYMPORTER"/>
    <property type="match status" value="1"/>
</dbReference>
<evidence type="ECO:0000256" key="1">
    <source>
        <dbReference type="ARBA" id="ARBA00004651"/>
    </source>
</evidence>
<evidence type="ECO:0000313" key="8">
    <source>
        <dbReference type="EMBL" id="RGV77449.1"/>
    </source>
</evidence>
<keyword evidence="3" id="KW-1003">Cell membrane</keyword>
<feature type="transmembrane region" description="Helical" evidence="7">
    <location>
        <begin position="221"/>
        <end position="241"/>
    </location>
</feature>
<dbReference type="Pfam" id="PF00375">
    <property type="entry name" value="SDF"/>
    <property type="match status" value="1"/>
</dbReference>
<keyword evidence="5 7" id="KW-1133">Transmembrane helix</keyword>
<evidence type="ECO:0000256" key="6">
    <source>
        <dbReference type="ARBA" id="ARBA00023136"/>
    </source>
</evidence>
<dbReference type="GO" id="GO:0005886">
    <property type="term" value="C:plasma membrane"/>
    <property type="evidence" value="ECO:0007669"/>
    <property type="project" value="UniProtKB-SubCell"/>
</dbReference>
<name>A0A412ZBF0_9FIRM</name>
<dbReference type="Gene3D" id="1.10.3860.10">
    <property type="entry name" value="Sodium:dicarboxylate symporter"/>
    <property type="match status" value="1"/>
</dbReference>
<dbReference type="InterPro" id="IPR001991">
    <property type="entry name" value="Na-dicarboxylate_symporter"/>
</dbReference>
<gene>
    <name evidence="8" type="ORF">DWW02_07200</name>
</gene>
<dbReference type="InterPro" id="IPR036458">
    <property type="entry name" value="Na:dicarbo_symporter_sf"/>
</dbReference>
<feature type="transmembrane region" description="Helical" evidence="7">
    <location>
        <begin position="145"/>
        <end position="162"/>
    </location>
</feature>
<evidence type="ECO:0000256" key="3">
    <source>
        <dbReference type="ARBA" id="ARBA00022475"/>
    </source>
</evidence>
<reference evidence="8 9" key="1">
    <citation type="submission" date="2018-08" db="EMBL/GenBank/DDBJ databases">
        <title>A genome reference for cultivated species of the human gut microbiota.</title>
        <authorList>
            <person name="Zou Y."/>
            <person name="Xue W."/>
            <person name="Luo G."/>
        </authorList>
    </citation>
    <scope>NUCLEOTIDE SEQUENCE [LARGE SCALE GENOMIC DNA]</scope>
    <source>
        <strain evidence="8 9">AF14-18</strain>
    </source>
</reference>
<evidence type="ECO:0000256" key="4">
    <source>
        <dbReference type="ARBA" id="ARBA00022692"/>
    </source>
</evidence>
<feature type="transmembrane region" description="Helical" evidence="7">
    <location>
        <begin position="74"/>
        <end position="100"/>
    </location>
</feature>
<protein>
    <submittedName>
        <fullName evidence="8">Dicarboxylate/amino acid:cation symporter</fullName>
    </submittedName>
</protein>
<keyword evidence="4 7" id="KW-0812">Transmembrane</keyword>
<comment type="subcellular location">
    <subcellularLocation>
        <location evidence="1">Cell membrane</location>
        <topology evidence="1">Multi-pass membrane protein</topology>
    </subcellularLocation>
</comment>
<keyword evidence="2" id="KW-0813">Transport</keyword>